<gene>
    <name evidence="1" type="ORF">AVEN_224470_1</name>
</gene>
<sequence length="123" mass="14970">MTTLIKQFIEAERSGNWDLHITTIQQILPFFHAEGHFFYVKCAHLYMQDILNLKDRIDPIEYEKYTKDGYFTIRRTDKFWSGIWSNQNIEQTVMKTMKRWIDSRSWDHRKCSHSMHPWDDPPS</sequence>
<organism evidence="1 2">
    <name type="scientific">Araneus ventricosus</name>
    <name type="common">Orbweaver spider</name>
    <name type="synonym">Epeira ventricosa</name>
    <dbReference type="NCBI Taxonomy" id="182803"/>
    <lineage>
        <taxon>Eukaryota</taxon>
        <taxon>Metazoa</taxon>
        <taxon>Ecdysozoa</taxon>
        <taxon>Arthropoda</taxon>
        <taxon>Chelicerata</taxon>
        <taxon>Arachnida</taxon>
        <taxon>Araneae</taxon>
        <taxon>Araneomorphae</taxon>
        <taxon>Entelegynae</taxon>
        <taxon>Araneoidea</taxon>
        <taxon>Araneidae</taxon>
        <taxon>Araneus</taxon>
    </lineage>
</organism>
<evidence type="ECO:0000313" key="1">
    <source>
        <dbReference type="EMBL" id="GBN01758.1"/>
    </source>
</evidence>
<comment type="caution">
    <text evidence="1">The sequence shown here is derived from an EMBL/GenBank/DDBJ whole genome shotgun (WGS) entry which is preliminary data.</text>
</comment>
<dbReference type="Proteomes" id="UP000499080">
    <property type="component" value="Unassembled WGS sequence"/>
</dbReference>
<dbReference type="EMBL" id="BGPR01004645">
    <property type="protein sequence ID" value="GBN01758.1"/>
    <property type="molecule type" value="Genomic_DNA"/>
</dbReference>
<dbReference type="AlphaFoldDB" id="A0A4Y2KHE2"/>
<name>A0A4Y2KHE2_ARAVE</name>
<proteinExistence type="predicted"/>
<evidence type="ECO:0000313" key="2">
    <source>
        <dbReference type="Proteomes" id="UP000499080"/>
    </source>
</evidence>
<dbReference type="OrthoDB" id="6723241at2759"/>
<reference evidence="1 2" key="1">
    <citation type="journal article" date="2019" name="Sci. Rep.">
        <title>Orb-weaving spider Araneus ventricosus genome elucidates the spidroin gene catalogue.</title>
        <authorList>
            <person name="Kono N."/>
            <person name="Nakamura H."/>
            <person name="Ohtoshi R."/>
            <person name="Moran D.A.P."/>
            <person name="Shinohara A."/>
            <person name="Yoshida Y."/>
            <person name="Fujiwara M."/>
            <person name="Mori M."/>
            <person name="Tomita M."/>
            <person name="Arakawa K."/>
        </authorList>
    </citation>
    <scope>NUCLEOTIDE SEQUENCE [LARGE SCALE GENOMIC DNA]</scope>
</reference>
<protein>
    <submittedName>
        <fullName evidence="1">Uncharacterized protein</fullName>
    </submittedName>
</protein>
<accession>A0A4Y2KHE2</accession>
<keyword evidence="2" id="KW-1185">Reference proteome</keyword>